<dbReference type="AlphaFoldDB" id="A0AAQ4CXX3"/>
<evidence type="ECO:0000256" key="1">
    <source>
        <dbReference type="SAM" id="MobiDB-lite"/>
    </source>
</evidence>
<gene>
    <name evidence="2" type="ORF">V5799_002235</name>
</gene>
<feature type="compositionally biased region" description="Polar residues" evidence="1">
    <location>
        <begin position="155"/>
        <end position="166"/>
    </location>
</feature>
<protein>
    <submittedName>
        <fullName evidence="2">Uncharacterized protein</fullName>
    </submittedName>
</protein>
<evidence type="ECO:0000313" key="3">
    <source>
        <dbReference type="Proteomes" id="UP001321473"/>
    </source>
</evidence>
<dbReference type="EMBL" id="JARKHS020036758">
    <property type="protein sequence ID" value="KAK8755063.1"/>
    <property type="molecule type" value="Genomic_DNA"/>
</dbReference>
<comment type="caution">
    <text evidence="2">The sequence shown here is derived from an EMBL/GenBank/DDBJ whole genome shotgun (WGS) entry which is preliminary data.</text>
</comment>
<sequence length="592" mass="64862">MEDMGVSPPKHALSVVLDKEDIHKVGVSLGNDVLVQPRLSNQGTAVAPKTATSTHLMQSSASEEIDIECQLLNIRIYEAKGGEGGCAVNIDESIKECCENARVRLAILGGNGEATQRSHSLGQSESRLLDARSRNLGPIHPRDQAENGSREARSSDSTQLSPQPEFSFVWSGSGSATLSWSALKPRFLRSPAPSLWAELPATENDERVAVEGSAHVKNVSVPSRPASPGKDNVRVAGVPRRAKRTVSCPLSFDTEYICYETGDQETFKLRRSSSNCWCCDKDERDLANQDSAHMEIQEYLKLKERLDQRHRVPVPREVFKSDQSGLERVLDMATLDCSGMERHSHIIELFSNSSSSSLMRAVDSWEDWFKEGLTAFYEDFSEDRHGTFPTLPLAGEHRQLRKNKRNRCEFSADDSYFSTPRAHGAVQDETSKCTGKAGISGNTAPGVLSGIPNDEVPGVLYELGKYVSPTGAFKESGESTRAKELAAEGLLVVPTLETAAVPVLPPPQALVVNYTNARCSGMQLAEELDKFATGVSLKDVAFATCRRTMRAPKTPHLSDVDFSKYVTNDTLSVTEALARMPRTVCNKTVIMK</sequence>
<evidence type="ECO:0000313" key="2">
    <source>
        <dbReference type="EMBL" id="KAK8755063.1"/>
    </source>
</evidence>
<dbReference type="Proteomes" id="UP001321473">
    <property type="component" value="Unassembled WGS sequence"/>
</dbReference>
<proteinExistence type="predicted"/>
<organism evidence="2 3">
    <name type="scientific">Amblyomma americanum</name>
    <name type="common">Lone star tick</name>
    <dbReference type="NCBI Taxonomy" id="6943"/>
    <lineage>
        <taxon>Eukaryota</taxon>
        <taxon>Metazoa</taxon>
        <taxon>Ecdysozoa</taxon>
        <taxon>Arthropoda</taxon>
        <taxon>Chelicerata</taxon>
        <taxon>Arachnida</taxon>
        <taxon>Acari</taxon>
        <taxon>Parasitiformes</taxon>
        <taxon>Ixodida</taxon>
        <taxon>Ixodoidea</taxon>
        <taxon>Ixodidae</taxon>
        <taxon>Amblyomminae</taxon>
        <taxon>Amblyomma</taxon>
    </lineage>
</organism>
<name>A0AAQ4CXX3_AMBAM</name>
<keyword evidence="3" id="KW-1185">Reference proteome</keyword>
<reference evidence="2 3" key="1">
    <citation type="journal article" date="2023" name="Arcadia Sci">
        <title>De novo assembly of a long-read Amblyomma americanum tick genome.</title>
        <authorList>
            <person name="Chou S."/>
            <person name="Poskanzer K.E."/>
            <person name="Rollins M."/>
            <person name="Thuy-Boun P.S."/>
        </authorList>
    </citation>
    <scope>NUCLEOTIDE SEQUENCE [LARGE SCALE GENOMIC DNA]</scope>
    <source>
        <strain evidence="2">F_SG_1</strain>
        <tissue evidence="2">Salivary glands</tissue>
    </source>
</reference>
<accession>A0AAQ4CXX3</accession>
<feature type="compositionally biased region" description="Basic and acidic residues" evidence="1">
    <location>
        <begin position="140"/>
        <end position="154"/>
    </location>
</feature>
<feature type="region of interest" description="Disordered" evidence="1">
    <location>
        <begin position="135"/>
        <end position="166"/>
    </location>
</feature>